<organism evidence="2 3">
    <name type="scientific">Micromonospora haikouensis</name>
    <dbReference type="NCBI Taxonomy" id="686309"/>
    <lineage>
        <taxon>Bacteria</taxon>
        <taxon>Bacillati</taxon>
        <taxon>Actinomycetota</taxon>
        <taxon>Actinomycetes</taxon>
        <taxon>Micromonosporales</taxon>
        <taxon>Micromonosporaceae</taxon>
        <taxon>Micromonospora</taxon>
    </lineage>
</organism>
<evidence type="ECO:0000313" key="2">
    <source>
        <dbReference type="EMBL" id="KIR61796.1"/>
    </source>
</evidence>
<name>A0A0D0WS57_9ACTN</name>
<dbReference type="Proteomes" id="UP000032254">
    <property type="component" value="Unassembled WGS sequence"/>
</dbReference>
<evidence type="ECO:0000313" key="3">
    <source>
        <dbReference type="Proteomes" id="UP000032254"/>
    </source>
</evidence>
<protein>
    <submittedName>
        <fullName evidence="2">Uncharacterized protein</fullName>
    </submittedName>
</protein>
<gene>
    <name evidence="2" type="ORF">TK50_30280</name>
</gene>
<keyword evidence="3" id="KW-1185">Reference proteome</keyword>
<comment type="caution">
    <text evidence="2">The sequence shown here is derived from an EMBL/GenBank/DDBJ whole genome shotgun (WGS) entry which is preliminary data.</text>
</comment>
<dbReference type="AlphaFoldDB" id="A0A0D0WS57"/>
<reference evidence="2 3" key="1">
    <citation type="submission" date="2015-01" db="EMBL/GenBank/DDBJ databases">
        <title>Sequencing and annotation of Micromonospora carbonacea strain JXNU-1 genome.</title>
        <authorList>
            <person name="Long Z."/>
            <person name="Huang Y."/>
            <person name="Jiang Y."/>
        </authorList>
    </citation>
    <scope>NUCLEOTIDE SEQUENCE [LARGE SCALE GENOMIC DNA]</scope>
    <source>
        <strain evidence="2 3">JXNU-1</strain>
    </source>
</reference>
<proteinExistence type="predicted"/>
<dbReference type="GeneID" id="301308682"/>
<dbReference type="PATRIC" id="fig|47853.6.peg.6345"/>
<sequence>MTAPLPSVVTAAALLTGLVTLATTRSWRRALRVLLDLLTAAGLLRLAGDQGWTQLAGAAAVVALRTALWRVVVLTAPAAGARRPAVGQHRARYGADDHALR</sequence>
<dbReference type="EMBL" id="JXSX01000003">
    <property type="protein sequence ID" value="KIR61796.1"/>
    <property type="molecule type" value="Genomic_DNA"/>
</dbReference>
<dbReference type="RefSeq" id="WP_052504014.1">
    <property type="nucleotide sequence ID" value="NZ_JBEZEN010000026.1"/>
</dbReference>
<evidence type="ECO:0000256" key="1">
    <source>
        <dbReference type="SAM" id="MobiDB-lite"/>
    </source>
</evidence>
<accession>A0A0D0WS57</accession>
<feature type="region of interest" description="Disordered" evidence="1">
    <location>
        <begin position="82"/>
        <end position="101"/>
    </location>
</feature>